<protein>
    <submittedName>
        <fullName evidence="4">Uncharacterized protein LOC115739654</fullName>
    </submittedName>
</protein>
<keyword evidence="2" id="KW-0472">Membrane</keyword>
<gene>
    <name evidence="4" type="primary">LOC115739654</name>
</gene>
<feature type="compositionally biased region" description="Low complexity" evidence="1">
    <location>
        <begin position="85"/>
        <end position="95"/>
    </location>
</feature>
<proteinExistence type="predicted"/>
<reference evidence="4" key="1">
    <citation type="submission" date="2025-08" db="UniProtKB">
        <authorList>
            <consortium name="RefSeq"/>
        </authorList>
    </citation>
    <scope>IDENTIFICATION</scope>
    <source>
        <tissue evidence="4">Leaf</tissue>
    </source>
</reference>
<feature type="compositionally biased region" description="Basic residues" evidence="1">
    <location>
        <begin position="22"/>
        <end position="33"/>
    </location>
</feature>
<dbReference type="Proteomes" id="UP000827889">
    <property type="component" value="Chromosome 9"/>
</dbReference>
<dbReference type="RefSeq" id="XP_030528727.2">
    <property type="nucleotide sequence ID" value="XM_030672867.2"/>
</dbReference>
<evidence type="ECO:0000313" key="4">
    <source>
        <dbReference type="RefSeq" id="XP_030528727.2"/>
    </source>
</evidence>
<accession>A0A8B8P1M0</accession>
<organism evidence="3 4">
    <name type="scientific">Rhodamnia argentea</name>
    <dbReference type="NCBI Taxonomy" id="178133"/>
    <lineage>
        <taxon>Eukaryota</taxon>
        <taxon>Viridiplantae</taxon>
        <taxon>Streptophyta</taxon>
        <taxon>Embryophyta</taxon>
        <taxon>Tracheophyta</taxon>
        <taxon>Spermatophyta</taxon>
        <taxon>Magnoliopsida</taxon>
        <taxon>eudicotyledons</taxon>
        <taxon>Gunneridae</taxon>
        <taxon>Pentapetalae</taxon>
        <taxon>rosids</taxon>
        <taxon>malvids</taxon>
        <taxon>Myrtales</taxon>
        <taxon>Myrtaceae</taxon>
        <taxon>Myrtoideae</taxon>
        <taxon>Myrteae</taxon>
        <taxon>Australasian group</taxon>
        <taxon>Rhodamnia</taxon>
    </lineage>
</organism>
<evidence type="ECO:0000256" key="2">
    <source>
        <dbReference type="SAM" id="Phobius"/>
    </source>
</evidence>
<evidence type="ECO:0000256" key="1">
    <source>
        <dbReference type="SAM" id="MobiDB-lite"/>
    </source>
</evidence>
<feature type="region of interest" description="Disordered" evidence="1">
    <location>
        <begin position="1"/>
        <end position="47"/>
    </location>
</feature>
<name>A0A8B8P1M0_9MYRT</name>
<evidence type="ECO:0000313" key="3">
    <source>
        <dbReference type="Proteomes" id="UP000827889"/>
    </source>
</evidence>
<dbReference type="PANTHER" id="PTHR33728:SF13">
    <property type="entry name" value="CTTNBP 2 AMINO-TERMINAL-LIKE PROTEIN"/>
    <property type="match status" value="1"/>
</dbReference>
<keyword evidence="3" id="KW-1185">Reference proteome</keyword>
<feature type="transmembrane region" description="Helical" evidence="2">
    <location>
        <begin position="59"/>
        <end position="80"/>
    </location>
</feature>
<sequence length="162" mass="17773">MARERGLSWGGGHQWPPTGAPHYHHVHHPHHPPRHDPSSLTTPGVRDAGSQYEYDSVNAVSFGFVATAVLVSMFLVMALFEKFLRPSPSLSPSGSARRREDLEARSLAGKLGHPSPKMTLYDDGVSVLMPGDDLPSYIAHPAPVPCSRENILWPYHRPDAPS</sequence>
<dbReference type="GeneID" id="115739654"/>
<dbReference type="KEGG" id="rarg:115739654"/>
<keyword evidence="2" id="KW-0812">Transmembrane</keyword>
<feature type="region of interest" description="Disordered" evidence="1">
    <location>
        <begin position="85"/>
        <end position="115"/>
    </location>
</feature>
<keyword evidence="2" id="KW-1133">Transmembrane helix</keyword>
<dbReference type="PANTHER" id="PTHR33728">
    <property type="entry name" value="CTTNBP 2 AMINO-TERMINAL-LIKE PROTEIN"/>
    <property type="match status" value="1"/>
</dbReference>
<dbReference type="AlphaFoldDB" id="A0A8B8P1M0"/>